<comment type="caution">
    <text evidence="1">The sequence shown here is derived from an EMBL/GenBank/DDBJ whole genome shotgun (WGS) entry which is preliminary data.</text>
</comment>
<gene>
    <name evidence="1" type="ORF">NM688_g5648</name>
</gene>
<evidence type="ECO:0000313" key="1">
    <source>
        <dbReference type="EMBL" id="KAJ3545218.1"/>
    </source>
</evidence>
<accession>A0ACC1SSC8</accession>
<organism evidence="1 2">
    <name type="scientific">Phlebia brevispora</name>
    <dbReference type="NCBI Taxonomy" id="194682"/>
    <lineage>
        <taxon>Eukaryota</taxon>
        <taxon>Fungi</taxon>
        <taxon>Dikarya</taxon>
        <taxon>Basidiomycota</taxon>
        <taxon>Agaricomycotina</taxon>
        <taxon>Agaricomycetes</taxon>
        <taxon>Polyporales</taxon>
        <taxon>Meruliaceae</taxon>
        <taxon>Phlebia</taxon>
    </lineage>
</organism>
<dbReference type="EMBL" id="JANHOG010001064">
    <property type="protein sequence ID" value="KAJ3545218.1"/>
    <property type="molecule type" value="Genomic_DNA"/>
</dbReference>
<evidence type="ECO:0000313" key="2">
    <source>
        <dbReference type="Proteomes" id="UP001148662"/>
    </source>
</evidence>
<name>A0ACC1SSC8_9APHY</name>
<sequence>MRAEGGSTIADRLAFVRKMDAADVRSSGAKKPGALEVMTCGAPAMRAESSVIPGAYKNTMCNLHSGVAVVAFGGSITVLRSENVHPHRRSPIVLDGGAS</sequence>
<keyword evidence="2" id="KW-1185">Reference proteome</keyword>
<proteinExistence type="predicted"/>
<dbReference type="Proteomes" id="UP001148662">
    <property type="component" value="Unassembled WGS sequence"/>
</dbReference>
<protein>
    <submittedName>
        <fullName evidence="1">Uncharacterized protein</fullName>
    </submittedName>
</protein>
<reference evidence="1" key="1">
    <citation type="submission" date="2022-07" db="EMBL/GenBank/DDBJ databases">
        <title>Genome Sequence of Phlebia brevispora.</title>
        <authorList>
            <person name="Buettner E."/>
        </authorList>
    </citation>
    <scope>NUCLEOTIDE SEQUENCE</scope>
    <source>
        <strain evidence="1">MPL23</strain>
    </source>
</reference>